<gene>
    <name evidence="8" type="primary">LOC113495920</name>
</gene>
<dbReference type="PANTHER" id="PTHR11552">
    <property type="entry name" value="GLUCOSE-METHANOL-CHOLINE GMC OXIDOREDUCTASE"/>
    <property type="match status" value="1"/>
</dbReference>
<dbReference type="InterPro" id="IPR036188">
    <property type="entry name" value="FAD/NAD-bd_sf"/>
</dbReference>
<comment type="similarity">
    <text evidence="2">Belongs to the GMC oxidoreductase family.</text>
</comment>
<dbReference type="InParanoid" id="A0A7E5VRE9"/>
<evidence type="ECO:0000259" key="6">
    <source>
        <dbReference type="PROSITE" id="PS00624"/>
    </source>
</evidence>
<evidence type="ECO:0000256" key="2">
    <source>
        <dbReference type="ARBA" id="ARBA00010790"/>
    </source>
</evidence>
<dbReference type="InterPro" id="IPR012132">
    <property type="entry name" value="GMC_OxRdtase"/>
</dbReference>
<dbReference type="PIRSF" id="PIRSF000137">
    <property type="entry name" value="Alcohol_oxidase"/>
    <property type="match status" value="1"/>
</dbReference>
<dbReference type="PANTHER" id="PTHR11552:SF147">
    <property type="entry name" value="CHOLINE DEHYDROGENASE, MITOCHONDRIAL"/>
    <property type="match status" value="1"/>
</dbReference>
<dbReference type="SUPFAM" id="SSF51905">
    <property type="entry name" value="FAD/NAD(P)-binding domain"/>
    <property type="match status" value="1"/>
</dbReference>
<organism evidence="7 8">
    <name type="scientific">Trichoplusia ni</name>
    <name type="common">Cabbage looper</name>
    <dbReference type="NCBI Taxonomy" id="7111"/>
    <lineage>
        <taxon>Eukaryota</taxon>
        <taxon>Metazoa</taxon>
        <taxon>Ecdysozoa</taxon>
        <taxon>Arthropoda</taxon>
        <taxon>Hexapoda</taxon>
        <taxon>Insecta</taxon>
        <taxon>Pterygota</taxon>
        <taxon>Neoptera</taxon>
        <taxon>Endopterygota</taxon>
        <taxon>Lepidoptera</taxon>
        <taxon>Glossata</taxon>
        <taxon>Ditrysia</taxon>
        <taxon>Noctuoidea</taxon>
        <taxon>Noctuidae</taxon>
        <taxon>Plusiinae</taxon>
        <taxon>Trichoplusia</taxon>
    </lineage>
</organism>
<protein>
    <submittedName>
        <fullName evidence="8">Glucose dehydrogenase [FAD, quinone]-like</fullName>
    </submittedName>
</protein>
<evidence type="ECO:0000256" key="5">
    <source>
        <dbReference type="PIRSR" id="PIRSR000137-2"/>
    </source>
</evidence>
<accession>A0A7E5VRE9</accession>
<dbReference type="GO" id="GO:0050660">
    <property type="term" value="F:flavin adenine dinucleotide binding"/>
    <property type="evidence" value="ECO:0007669"/>
    <property type="project" value="InterPro"/>
</dbReference>
<evidence type="ECO:0000256" key="3">
    <source>
        <dbReference type="ARBA" id="ARBA00022630"/>
    </source>
</evidence>
<dbReference type="InterPro" id="IPR000172">
    <property type="entry name" value="GMC_OxRdtase_N"/>
</dbReference>
<dbReference type="RefSeq" id="XP_026730721.1">
    <property type="nucleotide sequence ID" value="XM_026874920.1"/>
</dbReference>
<dbReference type="SUPFAM" id="SSF54373">
    <property type="entry name" value="FAD-linked reductases, C-terminal domain"/>
    <property type="match status" value="1"/>
</dbReference>
<evidence type="ECO:0000313" key="8">
    <source>
        <dbReference type="RefSeq" id="XP_026730721.1"/>
    </source>
</evidence>
<dbReference type="GO" id="GO:0016614">
    <property type="term" value="F:oxidoreductase activity, acting on CH-OH group of donors"/>
    <property type="evidence" value="ECO:0007669"/>
    <property type="project" value="InterPro"/>
</dbReference>
<name>A0A7E5VRE9_TRINI</name>
<dbReference type="KEGG" id="tnl:113495920"/>
<dbReference type="Pfam" id="PF00732">
    <property type="entry name" value="GMC_oxred_N"/>
    <property type="match status" value="1"/>
</dbReference>
<dbReference type="PROSITE" id="PS00624">
    <property type="entry name" value="GMC_OXRED_2"/>
    <property type="match status" value="1"/>
</dbReference>
<dbReference type="AlphaFoldDB" id="A0A7E5VRE9"/>
<proteinExistence type="inferred from homology"/>
<dbReference type="Pfam" id="PF05199">
    <property type="entry name" value="GMC_oxred_C"/>
    <property type="match status" value="1"/>
</dbReference>
<feature type="binding site" evidence="5">
    <location>
        <begin position="518"/>
        <end position="519"/>
    </location>
    <ligand>
        <name>FAD</name>
        <dbReference type="ChEBI" id="CHEBI:57692"/>
    </ligand>
</feature>
<dbReference type="Proteomes" id="UP000322000">
    <property type="component" value="Chromosome 7"/>
</dbReference>
<dbReference type="GeneID" id="113495920"/>
<dbReference type="OrthoDB" id="269227at2759"/>
<reference evidence="8" key="1">
    <citation type="submission" date="2025-08" db="UniProtKB">
        <authorList>
            <consortium name="RefSeq"/>
        </authorList>
    </citation>
    <scope>IDENTIFICATION</scope>
</reference>
<keyword evidence="4 5" id="KW-0274">FAD</keyword>
<feature type="domain" description="Glucose-methanol-choline oxidoreductase N-terminal" evidence="6">
    <location>
        <begin position="301"/>
        <end position="315"/>
    </location>
</feature>
<evidence type="ECO:0000313" key="7">
    <source>
        <dbReference type="Proteomes" id="UP000322000"/>
    </source>
</evidence>
<dbReference type="Gene3D" id="3.30.560.10">
    <property type="entry name" value="Glucose Oxidase, domain 3"/>
    <property type="match status" value="1"/>
</dbReference>
<evidence type="ECO:0000256" key="4">
    <source>
        <dbReference type="ARBA" id="ARBA00022827"/>
    </source>
</evidence>
<evidence type="ECO:0000256" key="1">
    <source>
        <dbReference type="ARBA" id="ARBA00001974"/>
    </source>
</evidence>
<dbReference type="InterPro" id="IPR007867">
    <property type="entry name" value="GMC_OxRtase_C"/>
</dbReference>
<dbReference type="Gene3D" id="3.50.50.60">
    <property type="entry name" value="FAD/NAD(P)-binding domain"/>
    <property type="match status" value="1"/>
</dbReference>
<comment type="cofactor">
    <cofactor evidence="1 5">
        <name>FAD</name>
        <dbReference type="ChEBI" id="CHEBI:57692"/>
    </cofactor>
</comment>
<keyword evidence="3" id="KW-0285">Flavoprotein</keyword>
<sequence length="581" mass="62963">MSAAASALGTMQTVQTALTVVHTLALTAWRIPSDCPISNGSSYDFIVIGGGTAGSVLANRLSADENINVLLLEAGGYAPLESELPGLFPLLPSTAYDFNFTSVNDHYTGQNLQNGQVELTQGKMLGGSAANHHMIHVQGDPHDYDQWAKILDDDTWSYKNVQPYLRRQENLTDPGLLDSEYADLHGTDGYLKIARDEQSANIKYLEAYEELGHNIVEDTSSEISSLGFTQPLLNVVDGIRQTGAVGYLGAAQTRKNLCVALSTTATKILIKDGVAVGVQVLTSYGKTSKLYAKKEVIVSAGAINSPKLLMLSGIGPKTHLESLGIEVVADLPVGQNFMDHPSAVVVYQMEANSDPLPAVNPHVFPVPITTGYVALDPKQPYPDYQVINLVFPHDAAALLQLCTNVFKYTHEVCDKFFAATSGRSTLFVVNNLMMPKSRGEIKLASADPSAQPLIYTGTYTNKDDLDLMARSLEDFDRVLNTTYFKSVGASRVDLGICSDLSGLEFWECYALEMSATMWHYAGTCSMGSVLDTRLRVKGLQNLRVVDSSAMPTEVSGNINAAVGMIAERASDFILDTWNILH</sequence>
<keyword evidence="7" id="KW-1185">Reference proteome</keyword>